<comment type="caution">
    <text evidence="13">The sequence shown here is derived from an EMBL/GenBank/DDBJ whole genome shotgun (WGS) entry which is preliminary data.</text>
</comment>
<accession>A0A158SW28</accession>
<dbReference type="InterPro" id="IPR003439">
    <property type="entry name" value="ABC_transporter-like_ATP-bd"/>
</dbReference>
<dbReference type="GO" id="GO:0042883">
    <property type="term" value="P:cysteine transport"/>
    <property type="evidence" value="ECO:0007669"/>
    <property type="project" value="InterPro"/>
</dbReference>
<protein>
    <submittedName>
        <fullName evidence="13">ATP-binding/permease protein CydD</fullName>
    </submittedName>
</protein>
<evidence type="ECO:0000256" key="2">
    <source>
        <dbReference type="ARBA" id="ARBA00022448"/>
    </source>
</evidence>
<dbReference type="PATRIC" id="fig|727.582.peg.615"/>
<dbReference type="GO" id="GO:0034040">
    <property type="term" value="F:ATPase-coupled lipid transmembrane transporter activity"/>
    <property type="evidence" value="ECO:0007669"/>
    <property type="project" value="TreeGrafter"/>
</dbReference>
<dbReference type="PANTHER" id="PTHR24221:SF261">
    <property type="entry name" value="GLUTATHIONE_L-CYSTEINE TRANSPORT SYSTEM ATP-BINDING_PERMEASE PROTEIN CYDD"/>
    <property type="match status" value="1"/>
</dbReference>
<evidence type="ECO:0000256" key="8">
    <source>
        <dbReference type="ARBA" id="ARBA00022989"/>
    </source>
</evidence>
<evidence type="ECO:0000313" key="13">
    <source>
        <dbReference type="EMBL" id="KIS35072.1"/>
    </source>
</evidence>
<evidence type="ECO:0000259" key="12">
    <source>
        <dbReference type="PROSITE" id="PS50929"/>
    </source>
</evidence>
<feature type="domain" description="ABC transmembrane type-1" evidence="12">
    <location>
        <begin position="66"/>
        <end position="354"/>
    </location>
</feature>
<dbReference type="GO" id="GO:0016887">
    <property type="term" value="F:ATP hydrolysis activity"/>
    <property type="evidence" value="ECO:0007669"/>
    <property type="project" value="InterPro"/>
</dbReference>
<dbReference type="InterPro" id="IPR027417">
    <property type="entry name" value="P-loop_NTPase"/>
</dbReference>
<evidence type="ECO:0000313" key="14">
    <source>
        <dbReference type="Proteomes" id="UP000050700"/>
    </source>
</evidence>
<dbReference type="InterPro" id="IPR014216">
    <property type="entry name" value="ABC_transptr_CydD"/>
</dbReference>
<dbReference type="PANTHER" id="PTHR24221">
    <property type="entry name" value="ATP-BINDING CASSETTE SUB-FAMILY B"/>
    <property type="match status" value="1"/>
</dbReference>
<dbReference type="FunFam" id="1.20.1560.10:FF:000039">
    <property type="entry name" value="Cysteine/glutathione ABC transporter permease/ATP-binding protein CydD"/>
    <property type="match status" value="1"/>
</dbReference>
<dbReference type="InterPro" id="IPR003593">
    <property type="entry name" value="AAA+_ATPase"/>
</dbReference>
<dbReference type="NCBIfam" id="TIGR02857">
    <property type="entry name" value="CydD"/>
    <property type="match status" value="1"/>
</dbReference>
<feature type="transmembrane region" description="Helical" evidence="10">
    <location>
        <begin position="283"/>
        <end position="307"/>
    </location>
</feature>
<organism evidence="13 14">
    <name type="scientific">Haemophilus influenzae</name>
    <dbReference type="NCBI Taxonomy" id="727"/>
    <lineage>
        <taxon>Bacteria</taxon>
        <taxon>Pseudomonadati</taxon>
        <taxon>Pseudomonadota</taxon>
        <taxon>Gammaproteobacteria</taxon>
        <taxon>Pasteurellales</taxon>
        <taxon>Pasteurellaceae</taxon>
        <taxon>Haemophilus</taxon>
    </lineage>
</organism>
<gene>
    <name evidence="13" type="primary">cydD_2</name>
    <name evidence="13" type="ORF">NTHI1209_00675</name>
</gene>
<evidence type="ECO:0000256" key="7">
    <source>
        <dbReference type="ARBA" id="ARBA00022840"/>
    </source>
</evidence>
<keyword evidence="9 10" id="KW-0472">Membrane</keyword>
<evidence type="ECO:0000256" key="10">
    <source>
        <dbReference type="SAM" id="Phobius"/>
    </source>
</evidence>
<dbReference type="InterPro" id="IPR039421">
    <property type="entry name" value="Type_1_exporter"/>
</dbReference>
<comment type="subcellular location">
    <subcellularLocation>
        <location evidence="1">Cell inner membrane</location>
        <topology evidence="1">Multi-pass membrane protein</topology>
    </subcellularLocation>
</comment>
<feature type="transmembrane region" description="Helical" evidence="10">
    <location>
        <begin position="319"/>
        <end position="339"/>
    </location>
</feature>
<feature type="transmembrane region" description="Helical" evidence="10">
    <location>
        <begin position="64"/>
        <end position="84"/>
    </location>
</feature>
<dbReference type="InterPro" id="IPR011527">
    <property type="entry name" value="ABC1_TM_dom"/>
</dbReference>
<feature type="transmembrane region" description="Helical" evidence="10">
    <location>
        <begin position="183"/>
        <end position="199"/>
    </location>
</feature>
<dbReference type="NCBIfam" id="NF008379">
    <property type="entry name" value="PRK11174.1"/>
    <property type="match status" value="1"/>
</dbReference>
<feature type="transmembrane region" description="Helical" evidence="10">
    <location>
        <begin position="205"/>
        <end position="226"/>
    </location>
</feature>
<keyword evidence="5 10" id="KW-0812">Transmembrane</keyword>
<keyword evidence="6" id="KW-0547">Nucleotide-binding</keyword>
<dbReference type="SMART" id="SM00382">
    <property type="entry name" value="AAA"/>
    <property type="match status" value="1"/>
</dbReference>
<dbReference type="PROSITE" id="PS50893">
    <property type="entry name" value="ABC_TRANSPORTER_2"/>
    <property type="match status" value="1"/>
</dbReference>
<evidence type="ECO:0000259" key="11">
    <source>
        <dbReference type="PROSITE" id="PS50893"/>
    </source>
</evidence>
<dbReference type="Proteomes" id="UP000050700">
    <property type="component" value="Unassembled WGS sequence"/>
</dbReference>
<dbReference type="AlphaFoldDB" id="A0A158SW28"/>
<dbReference type="GO" id="GO:0005524">
    <property type="term" value="F:ATP binding"/>
    <property type="evidence" value="ECO:0007669"/>
    <property type="project" value="UniProtKB-KW"/>
</dbReference>
<dbReference type="GO" id="GO:0005886">
    <property type="term" value="C:plasma membrane"/>
    <property type="evidence" value="ECO:0007669"/>
    <property type="project" value="UniProtKB-SubCell"/>
</dbReference>
<dbReference type="Pfam" id="PF00664">
    <property type="entry name" value="ABC_membrane"/>
    <property type="match status" value="1"/>
</dbReference>
<dbReference type="SUPFAM" id="SSF90123">
    <property type="entry name" value="ABC transporter transmembrane region"/>
    <property type="match status" value="1"/>
</dbReference>
<dbReference type="SUPFAM" id="SSF52540">
    <property type="entry name" value="P-loop containing nucleoside triphosphate hydrolases"/>
    <property type="match status" value="1"/>
</dbReference>
<reference evidence="13 14" key="1">
    <citation type="submission" date="2014-05" db="EMBL/GenBank/DDBJ databases">
        <title>Methylome analysis of the phasevarions of Haemophilus influenzae.</title>
        <authorList>
            <person name="Atack J.M."/>
            <person name="Fox K.L."/>
            <person name="Power P.M."/>
            <person name="Clark T."/>
            <person name="Jurcisek J."/>
            <person name="Korlach J."/>
            <person name="Bakaletz L.O."/>
            <person name="Jennings M.P."/>
        </authorList>
    </citation>
    <scope>NUCLEOTIDE SEQUENCE [LARGE SCALE GENOMIC DNA]</scope>
    <source>
        <strain evidence="13 14">1209</strain>
    </source>
</reference>
<dbReference type="InterPro" id="IPR017871">
    <property type="entry name" value="ABC_transporter-like_CS"/>
</dbReference>
<keyword evidence="2" id="KW-0813">Transport</keyword>
<keyword evidence="7 13" id="KW-0067">ATP-binding</keyword>
<dbReference type="EMBL" id="JMQP01000002">
    <property type="protein sequence ID" value="KIS35072.1"/>
    <property type="molecule type" value="Genomic_DNA"/>
</dbReference>
<evidence type="ECO:0000256" key="3">
    <source>
        <dbReference type="ARBA" id="ARBA00022475"/>
    </source>
</evidence>
<dbReference type="InterPro" id="IPR036640">
    <property type="entry name" value="ABC1_TM_sf"/>
</dbReference>
<sequence>MYGSIGCRTLFRLSRSINSLTNSPLLKRGELSLYHDKTMNKLRQKYLQKWLRAQQEPIKKLMRVNIVLATLSSFILVVQTYFLATLLDKLIIQNMPRDELIPYFLGLIIGFGMRAIILWAREKIGFQSGQLLRNHIRQKILDKIHLVGPATINQKPAGSWASIMLEQVENLHNFYARFLPQQSLSAIVPVVIFIAVFPLNWAAGLILMITAPLIPLFMIIVGIAAADNSQKNMDTLSRLSAQFLDRLRGLETLRLFNRTSEQTEHIENATEDFRETTMDVLKLAFLSSAVLEFFTSISIALMAVYFGFSYLGQIEFGTYNAPLTLFTGFFCLILAPEFYQPLRDLGTYYHDRAAGIGAADAIVDFLESDYLTVHQNEKTISLESAVEISAENLVVLSTQGSALTKPLNFQIPANHNVALVGQSGAGKTSLINAILGFLPYEGSLKINGQELRESNLADWRKHIAWVGQNPLLLQGTIKENLLLGNIQANDEEINQALIRSQAKEFADKLGLHHEIKDGGLGISVGQAQRLAIARALLRKGDLLLLDEPTASLDAQSENFVLQALNEASQHQTTLMITHRIEDLKQCDQIFVMQRGEIVQQGKFTELQHQGFFAELLAQRQQDIQ</sequence>
<dbReference type="GO" id="GO:0140359">
    <property type="term" value="F:ABC-type transporter activity"/>
    <property type="evidence" value="ECO:0007669"/>
    <property type="project" value="InterPro"/>
</dbReference>
<dbReference type="PROSITE" id="PS00211">
    <property type="entry name" value="ABC_TRANSPORTER_1"/>
    <property type="match status" value="1"/>
</dbReference>
<dbReference type="Pfam" id="PF00005">
    <property type="entry name" value="ABC_tran"/>
    <property type="match status" value="1"/>
</dbReference>
<dbReference type="PROSITE" id="PS50929">
    <property type="entry name" value="ABC_TM1F"/>
    <property type="match status" value="1"/>
</dbReference>
<evidence type="ECO:0000256" key="1">
    <source>
        <dbReference type="ARBA" id="ARBA00004429"/>
    </source>
</evidence>
<proteinExistence type="predicted"/>
<evidence type="ECO:0000256" key="5">
    <source>
        <dbReference type="ARBA" id="ARBA00022692"/>
    </source>
</evidence>
<keyword evidence="4" id="KW-0997">Cell inner membrane</keyword>
<dbReference type="Gene3D" id="1.20.1560.10">
    <property type="entry name" value="ABC transporter type 1, transmembrane domain"/>
    <property type="match status" value="1"/>
</dbReference>
<keyword evidence="8 10" id="KW-1133">Transmembrane helix</keyword>
<dbReference type="CDD" id="cd18584">
    <property type="entry name" value="ABC_6TM_AarD_CydD"/>
    <property type="match status" value="1"/>
</dbReference>
<evidence type="ECO:0000256" key="6">
    <source>
        <dbReference type="ARBA" id="ARBA00022741"/>
    </source>
</evidence>
<dbReference type="Gene3D" id="3.40.50.300">
    <property type="entry name" value="P-loop containing nucleotide triphosphate hydrolases"/>
    <property type="match status" value="1"/>
</dbReference>
<name>A0A158SW28_HAEIF</name>
<evidence type="ECO:0000256" key="4">
    <source>
        <dbReference type="ARBA" id="ARBA00022519"/>
    </source>
</evidence>
<feature type="transmembrane region" description="Helical" evidence="10">
    <location>
        <begin position="100"/>
        <end position="120"/>
    </location>
</feature>
<evidence type="ECO:0000256" key="9">
    <source>
        <dbReference type="ARBA" id="ARBA00023136"/>
    </source>
</evidence>
<feature type="domain" description="ABC transporter" evidence="11">
    <location>
        <begin position="388"/>
        <end position="619"/>
    </location>
</feature>
<keyword evidence="3" id="KW-1003">Cell membrane</keyword>